<keyword evidence="7" id="KW-1185">Reference proteome</keyword>
<evidence type="ECO:0000256" key="3">
    <source>
        <dbReference type="ARBA" id="ARBA00022833"/>
    </source>
</evidence>
<dbReference type="InterPro" id="IPR010666">
    <property type="entry name" value="Znf_GRF"/>
</dbReference>
<sequence length="86" mass="9779">MTTPAVKCFCERPARIATSNTTANPGRQFELCATGECAYWAWCDNEGIGDFARCTHPENDLRCGFFMWCDGQDSQELFNEHMDARM</sequence>
<keyword evidence="2 4" id="KW-0863">Zinc-finger</keyword>
<organism evidence="6 7">
    <name type="scientific">Mycena rosella</name>
    <name type="common">Pink bonnet</name>
    <name type="synonym">Agaricus rosellus</name>
    <dbReference type="NCBI Taxonomy" id="1033263"/>
    <lineage>
        <taxon>Eukaryota</taxon>
        <taxon>Fungi</taxon>
        <taxon>Dikarya</taxon>
        <taxon>Basidiomycota</taxon>
        <taxon>Agaricomycotina</taxon>
        <taxon>Agaricomycetes</taxon>
        <taxon>Agaricomycetidae</taxon>
        <taxon>Agaricales</taxon>
        <taxon>Marasmiineae</taxon>
        <taxon>Mycenaceae</taxon>
        <taxon>Mycena</taxon>
    </lineage>
</organism>
<comment type="caution">
    <text evidence="6">The sequence shown here is derived from an EMBL/GenBank/DDBJ whole genome shotgun (WGS) entry which is preliminary data.</text>
</comment>
<accession>A0AAD7D650</accession>
<evidence type="ECO:0000256" key="4">
    <source>
        <dbReference type="PROSITE-ProRule" id="PRU01343"/>
    </source>
</evidence>
<name>A0AAD7D650_MYCRO</name>
<dbReference type="AlphaFoldDB" id="A0AAD7D650"/>
<evidence type="ECO:0000256" key="2">
    <source>
        <dbReference type="ARBA" id="ARBA00022771"/>
    </source>
</evidence>
<dbReference type="PROSITE" id="PS51999">
    <property type="entry name" value="ZF_GRF"/>
    <property type="match status" value="1"/>
</dbReference>
<feature type="domain" description="GRF-type" evidence="5">
    <location>
        <begin position="8"/>
        <end position="46"/>
    </location>
</feature>
<evidence type="ECO:0000259" key="5">
    <source>
        <dbReference type="PROSITE" id="PS51999"/>
    </source>
</evidence>
<protein>
    <recommendedName>
        <fullName evidence="5">GRF-type domain-containing protein</fullName>
    </recommendedName>
</protein>
<keyword evidence="1" id="KW-0479">Metal-binding</keyword>
<evidence type="ECO:0000313" key="6">
    <source>
        <dbReference type="EMBL" id="KAJ7680073.1"/>
    </source>
</evidence>
<reference evidence="6" key="1">
    <citation type="submission" date="2023-03" db="EMBL/GenBank/DDBJ databases">
        <title>Massive genome expansion in bonnet fungi (Mycena s.s.) driven by repeated elements and novel gene families across ecological guilds.</title>
        <authorList>
            <consortium name="Lawrence Berkeley National Laboratory"/>
            <person name="Harder C.B."/>
            <person name="Miyauchi S."/>
            <person name="Viragh M."/>
            <person name="Kuo A."/>
            <person name="Thoen E."/>
            <person name="Andreopoulos B."/>
            <person name="Lu D."/>
            <person name="Skrede I."/>
            <person name="Drula E."/>
            <person name="Henrissat B."/>
            <person name="Morin E."/>
            <person name="Kohler A."/>
            <person name="Barry K."/>
            <person name="LaButti K."/>
            <person name="Morin E."/>
            <person name="Salamov A."/>
            <person name="Lipzen A."/>
            <person name="Mereny Z."/>
            <person name="Hegedus B."/>
            <person name="Baldrian P."/>
            <person name="Stursova M."/>
            <person name="Weitz H."/>
            <person name="Taylor A."/>
            <person name="Grigoriev I.V."/>
            <person name="Nagy L.G."/>
            <person name="Martin F."/>
            <person name="Kauserud H."/>
        </authorList>
    </citation>
    <scope>NUCLEOTIDE SEQUENCE</scope>
    <source>
        <strain evidence="6">CBHHK067</strain>
    </source>
</reference>
<dbReference type="GO" id="GO:0008270">
    <property type="term" value="F:zinc ion binding"/>
    <property type="evidence" value="ECO:0007669"/>
    <property type="project" value="UniProtKB-KW"/>
</dbReference>
<dbReference type="Proteomes" id="UP001221757">
    <property type="component" value="Unassembled WGS sequence"/>
</dbReference>
<keyword evidence="3" id="KW-0862">Zinc</keyword>
<dbReference type="EMBL" id="JARKIE010000124">
    <property type="protein sequence ID" value="KAJ7680073.1"/>
    <property type="molecule type" value="Genomic_DNA"/>
</dbReference>
<dbReference type="PANTHER" id="PTHR33680">
    <property type="entry name" value="OS07G0190500 PROTEIN"/>
    <property type="match status" value="1"/>
</dbReference>
<proteinExistence type="predicted"/>
<evidence type="ECO:0000313" key="7">
    <source>
        <dbReference type="Proteomes" id="UP001221757"/>
    </source>
</evidence>
<dbReference type="PANTHER" id="PTHR33680:SF1">
    <property type="entry name" value="OS05G0489500 PROTEIN"/>
    <property type="match status" value="1"/>
</dbReference>
<evidence type="ECO:0000256" key="1">
    <source>
        <dbReference type="ARBA" id="ARBA00022723"/>
    </source>
</evidence>
<gene>
    <name evidence="6" type="ORF">B0H17DRAFT_1077302</name>
</gene>
<dbReference type="Pfam" id="PF06839">
    <property type="entry name" value="Zn_ribbon_GRF"/>
    <property type="match status" value="1"/>
</dbReference>